<dbReference type="Proteomes" id="UP000789342">
    <property type="component" value="Unassembled WGS sequence"/>
</dbReference>
<name>A0A9N8WAS2_9GLOM</name>
<dbReference type="OrthoDB" id="2415221at2759"/>
<gene>
    <name evidence="1" type="ORF">AMORRO_LOCUS2387</name>
</gene>
<dbReference type="EMBL" id="CAJVPV010001005">
    <property type="protein sequence ID" value="CAG8482724.1"/>
    <property type="molecule type" value="Genomic_DNA"/>
</dbReference>
<comment type="caution">
    <text evidence="1">The sequence shown here is derived from an EMBL/GenBank/DDBJ whole genome shotgun (WGS) entry which is preliminary data.</text>
</comment>
<dbReference type="SUPFAM" id="SSF52540">
    <property type="entry name" value="P-loop containing nucleoside triphosphate hydrolases"/>
    <property type="match status" value="1"/>
</dbReference>
<accession>A0A9N8WAS2</accession>
<reference evidence="1" key="1">
    <citation type="submission" date="2021-06" db="EMBL/GenBank/DDBJ databases">
        <authorList>
            <person name="Kallberg Y."/>
            <person name="Tangrot J."/>
            <person name="Rosling A."/>
        </authorList>
    </citation>
    <scope>NUCLEOTIDE SEQUENCE</scope>
    <source>
        <strain evidence="1">CL551</strain>
    </source>
</reference>
<sequence length="750" mass="87120">MEGSRSISPSVLDPVTIVDSALQYGEVSHVCVNMDVDYSLGYGRFCVKYCQDFPAATEKELEDAYNKYKVFYTKHHRDNPGIATDCCEEFLQTLGKRERGSWVLLVGAELRRRDIRGFVAELGYMEAVPQRIVRMHYDMRWGWDIEQSRSKAINRRQTSRYFTATKCFPELFQHDVSVFVMLACLQSTLFCTGGEKTALPYTTRLEGLGGTNLKTFLSEGGGVDAYEGIDVNNPDICPREETLRKLVETLHNKRVLLVRSPPMAGKTSLAQLLERYLLRDNTIRVFRISLLWLRKVGREAWMFEERFKELMNGTTWSQFVDECRFIQTFLIVDEVQVLYSEKLGKPSHNGGDVFWNVFKDCMQYANLRICAFAVYGYRGAWDGSASSGTMNVSPIKINSRNTWSLEEMCFTDEEYHDYVSRFCNKYLNMNDDDALCLQQYVYNTTERHPGLVAFFMNNIKNHFSQQLKYPRERETLTWDKVFKYLKSYNFWDTVVDGVRAYTKLEHLSDDEILLCDDVFRYSVPIRDVTESKSKRLIKTNMLVEKNERLEFAAPYLCILYMQERWGSTNRATKAPEDLKSFLIDTFTVMDPQTLQNSFGVGKDKRLLERTWQMEFYRAATQVLSNTVYISPDVGADFGSRGFVDFYVDDDRNWVIELLRDGERAKEHEKRFESDGIYAKILESSKESVIIDIRNPDLCNSSPAKCGCNWMNVYCQKGWESVIIEYKGMKQEIRLIGEQGVMLEDDERSKN</sequence>
<keyword evidence="2" id="KW-1185">Reference proteome</keyword>
<evidence type="ECO:0000313" key="1">
    <source>
        <dbReference type="EMBL" id="CAG8482724.1"/>
    </source>
</evidence>
<proteinExistence type="predicted"/>
<dbReference type="AlphaFoldDB" id="A0A9N8WAS2"/>
<protein>
    <submittedName>
        <fullName evidence="1">10489_t:CDS:1</fullName>
    </submittedName>
</protein>
<organism evidence="1 2">
    <name type="scientific">Acaulospora morrowiae</name>
    <dbReference type="NCBI Taxonomy" id="94023"/>
    <lineage>
        <taxon>Eukaryota</taxon>
        <taxon>Fungi</taxon>
        <taxon>Fungi incertae sedis</taxon>
        <taxon>Mucoromycota</taxon>
        <taxon>Glomeromycotina</taxon>
        <taxon>Glomeromycetes</taxon>
        <taxon>Diversisporales</taxon>
        <taxon>Acaulosporaceae</taxon>
        <taxon>Acaulospora</taxon>
    </lineage>
</organism>
<evidence type="ECO:0000313" key="2">
    <source>
        <dbReference type="Proteomes" id="UP000789342"/>
    </source>
</evidence>
<dbReference type="InterPro" id="IPR027417">
    <property type="entry name" value="P-loop_NTPase"/>
</dbReference>